<dbReference type="InterPro" id="IPR010502">
    <property type="entry name" value="Carb-bd_dom_fam9"/>
</dbReference>
<protein>
    <recommendedName>
        <fullName evidence="1">Carbohydrate-binding domain-containing protein</fullName>
    </recommendedName>
</protein>
<organism evidence="2">
    <name type="scientific">marine sediment metagenome</name>
    <dbReference type="NCBI Taxonomy" id="412755"/>
    <lineage>
        <taxon>unclassified sequences</taxon>
        <taxon>metagenomes</taxon>
        <taxon>ecological metagenomes</taxon>
    </lineage>
</organism>
<comment type="caution">
    <text evidence="2">The sequence shown here is derived from an EMBL/GenBank/DDBJ whole genome shotgun (WGS) entry which is preliminary data.</text>
</comment>
<reference evidence="2" key="1">
    <citation type="journal article" date="2015" name="Nature">
        <title>Complex archaea that bridge the gap between prokaryotes and eukaryotes.</title>
        <authorList>
            <person name="Spang A."/>
            <person name="Saw J.H."/>
            <person name="Jorgensen S.L."/>
            <person name="Zaremba-Niedzwiedzka K."/>
            <person name="Martijn J."/>
            <person name="Lind A.E."/>
            <person name="van Eijk R."/>
            <person name="Schleper C."/>
            <person name="Guy L."/>
            <person name="Ettema T.J."/>
        </authorList>
    </citation>
    <scope>NUCLEOTIDE SEQUENCE</scope>
</reference>
<gene>
    <name evidence="2" type="ORF">LCGC14_0243080</name>
</gene>
<evidence type="ECO:0000259" key="1">
    <source>
        <dbReference type="Pfam" id="PF06452"/>
    </source>
</evidence>
<dbReference type="PANTHER" id="PTHR35532">
    <property type="entry name" value="SIMILAR TO POLYHYDROXYALKANOATE DEPOLYMERASE"/>
    <property type="match status" value="1"/>
</dbReference>
<dbReference type="Gene3D" id="2.60.40.1190">
    <property type="match status" value="1"/>
</dbReference>
<accession>A0A0F9WRS0</accession>
<dbReference type="CDD" id="cd09620">
    <property type="entry name" value="CBM9_like_3"/>
    <property type="match status" value="1"/>
</dbReference>
<sequence length="367" mass="43213">MEIFNKKSLKAKKAVALLLFMLYLGVISILAQETPRTYVAHNTIEDIEIDGNMDEFSWQKTAWSSSFIDIEGVKKPTYETKFKMLWDDANIYFFVKLKEPHVWATLKQKDTIIFYNNDFEIFLDPDGDTHNYYEFEMNALNTIWDLYLSKPYRNNGYIMDGWDFKGIKSAVQVQGTLNNSTDIDEGWTIEIAIPWSFTTAPGGTTNIPENDFWRINFSRVNWDFDLKKGRYSRKKDSSGKFLPEYNWVWSPQGVINMHEPEHWGYVYFDKNTTVVTTEFTIPEDEHIKWYLYELYRNQINKNNTENGWVLKNGNLQKEPKLILGKPVTPILEKNNFGFDIWIKSPFTNKKLVIHTDGKFETYNDTTN</sequence>
<dbReference type="GO" id="GO:0030246">
    <property type="term" value="F:carbohydrate binding"/>
    <property type="evidence" value="ECO:0007669"/>
    <property type="project" value="InterPro"/>
</dbReference>
<name>A0A0F9WRS0_9ZZZZ</name>
<dbReference type="Pfam" id="PF06452">
    <property type="entry name" value="CBM9_1"/>
    <property type="match status" value="1"/>
</dbReference>
<evidence type="ECO:0000313" key="2">
    <source>
        <dbReference type="EMBL" id="KKN88936.1"/>
    </source>
</evidence>
<proteinExistence type="predicted"/>
<dbReference type="AlphaFoldDB" id="A0A0F9WRS0"/>
<dbReference type="SUPFAM" id="SSF49344">
    <property type="entry name" value="CBD9-like"/>
    <property type="match status" value="1"/>
</dbReference>
<dbReference type="GO" id="GO:0016052">
    <property type="term" value="P:carbohydrate catabolic process"/>
    <property type="evidence" value="ECO:0007669"/>
    <property type="project" value="InterPro"/>
</dbReference>
<feature type="domain" description="Carbohydrate-binding" evidence="1">
    <location>
        <begin position="49"/>
        <end position="198"/>
    </location>
</feature>
<dbReference type="PANTHER" id="PTHR35532:SF5">
    <property type="entry name" value="CARBOHYDRATE-BINDING DOMAIN-CONTAINING PROTEIN"/>
    <property type="match status" value="1"/>
</dbReference>
<dbReference type="GO" id="GO:0004553">
    <property type="term" value="F:hydrolase activity, hydrolyzing O-glycosyl compounds"/>
    <property type="evidence" value="ECO:0007669"/>
    <property type="project" value="InterPro"/>
</dbReference>
<dbReference type="EMBL" id="LAZR01000124">
    <property type="protein sequence ID" value="KKN88936.1"/>
    <property type="molecule type" value="Genomic_DNA"/>
</dbReference>